<gene>
    <name evidence="1" type="ORF">AFK62_16795</name>
</gene>
<protein>
    <submittedName>
        <fullName evidence="1">Uncharacterized protein</fullName>
    </submittedName>
</protein>
<dbReference type="EMBL" id="CP012264">
    <property type="protein sequence ID" value="ALB64059.1"/>
    <property type="molecule type" value="Genomic_DNA"/>
</dbReference>
<keyword evidence="2" id="KW-1185">Reference proteome</keyword>
<sequence length="98" mass="11150">MDELLTIFQRDGHIFIEGVKGEKINREDTRKYVPLVLRDIFGLQISDDFYLGRVYQTLYSSTINKLAEGLDAFSKNYAQELGYNASSAYANSNCALIK</sequence>
<dbReference type="Proteomes" id="UP000067320">
    <property type="component" value="Chromosome"/>
</dbReference>
<organism evidence="1 2">
    <name type="scientific">Cronobacter condimenti 1330</name>
    <dbReference type="NCBI Taxonomy" id="1073999"/>
    <lineage>
        <taxon>Bacteria</taxon>
        <taxon>Pseudomonadati</taxon>
        <taxon>Pseudomonadota</taxon>
        <taxon>Gammaproteobacteria</taxon>
        <taxon>Enterobacterales</taxon>
        <taxon>Enterobacteriaceae</taxon>
        <taxon>Cronobacter</taxon>
    </lineage>
</organism>
<evidence type="ECO:0000313" key="1">
    <source>
        <dbReference type="EMBL" id="ALB64059.1"/>
    </source>
</evidence>
<proteinExistence type="predicted"/>
<accession>A0ABM5VFV1</accession>
<evidence type="ECO:0000313" key="2">
    <source>
        <dbReference type="Proteomes" id="UP000067320"/>
    </source>
</evidence>
<name>A0ABM5VFV1_9ENTR</name>
<reference evidence="1 2" key="2">
    <citation type="journal article" date="2016" name="Genome Announc.">
        <title>Fully Closed Genome Sequences of Five Type Strains of the Genus Cronobacter and One Cronobacter sakazakii Strain.</title>
        <authorList>
            <person name="Moine D."/>
            <person name="Kassam M."/>
            <person name="Baert L."/>
            <person name="Tang Y."/>
            <person name="Barretto C."/>
            <person name="Ngom Bru C."/>
            <person name="Klijn A."/>
            <person name="Descombes P."/>
        </authorList>
    </citation>
    <scope>NUCLEOTIDE SEQUENCE [LARGE SCALE GENOMIC DNA]</scope>
    <source>
        <strain evidence="1 2">LMG 26250</strain>
    </source>
</reference>
<reference evidence="2" key="1">
    <citation type="submission" date="2015-09" db="EMBL/GenBank/DDBJ databases">
        <title>Cronobacter genome sequencing and assembly.</title>
        <authorList>
            <person name="Descombes P."/>
            <person name="Baert L."/>
            <person name="Ngom-Bru C."/>
            <person name="Barretto C."/>
        </authorList>
    </citation>
    <scope>NUCLEOTIDE SEQUENCE [LARGE SCALE GENOMIC DNA]</scope>
    <source>
        <strain evidence="2">LMG 26250</strain>
    </source>
</reference>